<proteinExistence type="inferred from homology"/>
<dbReference type="InterPro" id="IPR031704">
    <property type="entry name" value="Glyco_hydro_36_N"/>
</dbReference>
<dbReference type="Pfam" id="PF16874">
    <property type="entry name" value="Glyco_hydro_36C"/>
    <property type="match status" value="1"/>
</dbReference>
<keyword evidence="2 3" id="KW-0326">Glycosidase</keyword>
<dbReference type="PANTHER" id="PTHR43053">
    <property type="entry name" value="GLYCOSIDASE FAMILY 31"/>
    <property type="match status" value="1"/>
</dbReference>
<comment type="caution">
    <text evidence="6">The sequence shown here is derived from an EMBL/GenBank/DDBJ whole genome shotgun (WGS) entry which is preliminary data.</text>
</comment>
<dbReference type="Pfam" id="PF02065">
    <property type="entry name" value="Melibiase"/>
    <property type="match status" value="1"/>
</dbReference>
<organism evidence="6 7">
    <name type="scientific">Faecalicatena faecalis</name>
    <dbReference type="NCBI Taxonomy" id="2726362"/>
    <lineage>
        <taxon>Bacteria</taxon>
        <taxon>Bacillati</taxon>
        <taxon>Bacillota</taxon>
        <taxon>Clostridia</taxon>
        <taxon>Lachnospirales</taxon>
        <taxon>Lachnospiraceae</taxon>
        <taxon>Faecalicatena</taxon>
    </lineage>
</organism>
<dbReference type="Pfam" id="PF16875">
    <property type="entry name" value="Glyco_hydro_36N"/>
    <property type="match status" value="1"/>
</dbReference>
<evidence type="ECO:0000313" key="6">
    <source>
        <dbReference type="EMBL" id="MBU3875153.1"/>
    </source>
</evidence>
<dbReference type="RefSeq" id="WP_216239993.1">
    <property type="nucleotide sequence ID" value="NZ_JABACJ020000003.1"/>
</dbReference>
<comment type="catalytic activity">
    <reaction evidence="3">
        <text>Hydrolysis of terminal, non-reducing alpha-D-galactose residues in alpha-D-galactosides, including galactose oligosaccharides, galactomannans and galactolipids.</text>
        <dbReference type="EC" id="3.2.1.22"/>
    </reaction>
</comment>
<dbReference type="Proteomes" id="UP000723714">
    <property type="component" value="Unassembled WGS sequence"/>
</dbReference>
<evidence type="ECO:0000259" key="4">
    <source>
        <dbReference type="Pfam" id="PF16874"/>
    </source>
</evidence>
<accession>A0ABS6D0X5</accession>
<dbReference type="EMBL" id="JABACJ020000003">
    <property type="protein sequence ID" value="MBU3875153.1"/>
    <property type="molecule type" value="Genomic_DNA"/>
</dbReference>
<reference evidence="6 7" key="1">
    <citation type="submission" date="2021-06" db="EMBL/GenBank/DDBJ databases">
        <title>Faecalicatena sp. nov. isolated from porcine feces.</title>
        <authorList>
            <person name="Oh B.S."/>
            <person name="Lee J.H."/>
        </authorList>
    </citation>
    <scope>NUCLEOTIDE SEQUENCE [LARGE SCALE GENOMIC DNA]</scope>
    <source>
        <strain evidence="6 7">AGMB00832</strain>
    </source>
</reference>
<dbReference type="PIRSF" id="PIRSF005536">
    <property type="entry name" value="Agal"/>
    <property type="match status" value="1"/>
</dbReference>
<feature type="domain" description="Glycosyl hydrolase family 36 N-terminal" evidence="5">
    <location>
        <begin position="29"/>
        <end position="286"/>
    </location>
</feature>
<evidence type="ECO:0000259" key="5">
    <source>
        <dbReference type="Pfam" id="PF16875"/>
    </source>
</evidence>
<evidence type="ECO:0000256" key="1">
    <source>
        <dbReference type="ARBA" id="ARBA00022801"/>
    </source>
</evidence>
<dbReference type="PANTHER" id="PTHR43053:SF3">
    <property type="entry name" value="ALPHA-GALACTOSIDASE C-RELATED"/>
    <property type="match status" value="1"/>
</dbReference>
<evidence type="ECO:0000256" key="3">
    <source>
        <dbReference type="PIRNR" id="PIRNR005536"/>
    </source>
</evidence>
<dbReference type="InterPro" id="IPR031705">
    <property type="entry name" value="Glyco_hydro_36_C"/>
</dbReference>
<keyword evidence="1 3" id="KW-0378">Hydrolase</keyword>
<name>A0ABS6D0X5_9FIRM</name>
<protein>
    <recommendedName>
        <fullName evidence="3">Alpha-galactosidase</fullName>
        <ecNumber evidence="3">3.2.1.22</ecNumber>
    </recommendedName>
</protein>
<comment type="similarity">
    <text evidence="3">Belongs to the glycosyl hydrolase.</text>
</comment>
<dbReference type="PROSITE" id="PS00512">
    <property type="entry name" value="ALPHA_GALACTOSIDASE"/>
    <property type="match status" value="1"/>
</dbReference>
<sequence length="745" mass="85966">MPIIFHEQEKEFHLFNREISYIFKVLRNGELGQLYFGKRLTERRDFSHLFQNATRDMSAYCYEGESLFSMENIKQEYPSFGHGDMRYPAYQMERKNGSSIVEFTYLAHRIYQGKPSLKGLPAIYTDTDDEAVTLEIILADQVIDLKIVLLYTLFENLPIIARSARFDCGNESGITLIKAMSGCLDLPDKEYIMLDLAGAWARERAVRERPIDYGVQEIHSMRGCSSYQFNPFLALKRKNTTENAGEVLGFSLIYSGSYLGQIEVDNYDVTRVIMGIHPNTFQWELEKGESFQTPEMVMVYSDSGINGMSQTFHKLYRDRLIRKKWRNATRPILLNNWEVTYFSFTEEELLKLARQGKNLGVELFVLDDGWFGNRDDSTSSLGDWYANERKLPNGLKGLADKITKMGLDFGIWIEPEMVSKNSELYRKHPEWVLGELGRNLCHSRNQYILDFSKQEVRDYIFGMLESVFADVPVSYIKWDMNRTFSEVYSNGNDKKYQGKVSHKYILGVYELYERMNERFPEIMFECCASGGARFDPGMLFYAPLGWISDNTDAVDRLKIQYGTSIVYPLAAMGSHVSPSPNHQNGRITSLEMRGNVAMFGTMGYELDLEKLTEYEKETVRGQIAFMKQFRHLIHYGNFYRLLSPFEGNETAWIVVSQDRKEALAAYYRILNPINIGFRQFRLAGLDPKGCYGIDGDPRQYYGDELMYSGINISDYASGNQTVEKGPSGDFVSKLFHLYIEEQGLI</sequence>
<feature type="domain" description="Glycosyl hydrolase family 36 C-terminal" evidence="4">
    <location>
        <begin position="649"/>
        <end position="737"/>
    </location>
</feature>
<gene>
    <name evidence="6" type="ORF">HGO97_004905</name>
</gene>
<dbReference type="GO" id="GO:0004557">
    <property type="term" value="F:alpha-galactosidase activity"/>
    <property type="evidence" value="ECO:0007669"/>
    <property type="project" value="UniProtKB-EC"/>
</dbReference>
<dbReference type="EC" id="3.2.1.22" evidence="3"/>
<keyword evidence="7" id="KW-1185">Reference proteome</keyword>
<evidence type="ECO:0000313" key="7">
    <source>
        <dbReference type="Proteomes" id="UP000723714"/>
    </source>
</evidence>
<dbReference type="InterPro" id="IPR000111">
    <property type="entry name" value="Glyco_hydro_27/36_CS"/>
</dbReference>
<dbReference type="InterPro" id="IPR002252">
    <property type="entry name" value="Glyco_hydro_36"/>
</dbReference>
<dbReference type="InterPro" id="IPR050985">
    <property type="entry name" value="Alpha-glycosidase_related"/>
</dbReference>
<evidence type="ECO:0000256" key="2">
    <source>
        <dbReference type="ARBA" id="ARBA00023295"/>
    </source>
</evidence>
<dbReference type="CDD" id="cd14791">
    <property type="entry name" value="GH36"/>
    <property type="match status" value="1"/>
</dbReference>